<evidence type="ECO:0000313" key="4">
    <source>
        <dbReference type="Proteomes" id="UP000013827"/>
    </source>
</evidence>
<proteinExistence type="predicted"/>
<dbReference type="GeneID" id="17256655"/>
<accession>A0A0D3IGX8</accession>
<dbReference type="EnsemblProtists" id="EOD10513">
    <property type="protein sequence ID" value="EOD10513"/>
    <property type="gene ID" value="EMIHUDRAFT_437886"/>
</dbReference>
<dbReference type="GO" id="GO:0099122">
    <property type="term" value="F:RNA polymerase II C-terminal domain binding"/>
    <property type="evidence" value="ECO:0007669"/>
    <property type="project" value="InterPro"/>
</dbReference>
<feature type="domain" description="PCIF1 WW" evidence="2">
    <location>
        <begin position="3"/>
        <end position="156"/>
    </location>
</feature>
<feature type="signal peptide" evidence="1">
    <location>
        <begin position="1"/>
        <end position="19"/>
    </location>
</feature>
<protein>
    <recommendedName>
        <fullName evidence="2">PCIF1 WW domain-containing protein</fullName>
    </recommendedName>
</protein>
<dbReference type="RefSeq" id="XP_005762942.1">
    <property type="nucleotide sequence ID" value="XM_005762885.1"/>
</dbReference>
<keyword evidence="4" id="KW-1185">Reference proteome</keyword>
<dbReference type="KEGG" id="ehx:EMIHUDRAFT_437886"/>
<dbReference type="PANTHER" id="PTHR21727">
    <property type="entry name" value="PHOSPHORYLATED CTD INTERACTING FACTOR 1"/>
    <property type="match status" value="1"/>
</dbReference>
<reference evidence="4" key="1">
    <citation type="journal article" date="2013" name="Nature">
        <title>Pan genome of the phytoplankton Emiliania underpins its global distribution.</title>
        <authorList>
            <person name="Read B.A."/>
            <person name="Kegel J."/>
            <person name="Klute M.J."/>
            <person name="Kuo A."/>
            <person name="Lefebvre S.C."/>
            <person name="Maumus F."/>
            <person name="Mayer C."/>
            <person name="Miller J."/>
            <person name="Monier A."/>
            <person name="Salamov A."/>
            <person name="Young J."/>
            <person name="Aguilar M."/>
            <person name="Claverie J.M."/>
            <person name="Frickenhaus S."/>
            <person name="Gonzalez K."/>
            <person name="Herman E.K."/>
            <person name="Lin Y.C."/>
            <person name="Napier J."/>
            <person name="Ogata H."/>
            <person name="Sarno A.F."/>
            <person name="Shmutz J."/>
            <person name="Schroeder D."/>
            <person name="de Vargas C."/>
            <person name="Verret F."/>
            <person name="von Dassow P."/>
            <person name="Valentin K."/>
            <person name="Van de Peer Y."/>
            <person name="Wheeler G."/>
            <person name="Dacks J.B."/>
            <person name="Delwiche C.F."/>
            <person name="Dyhrman S.T."/>
            <person name="Glockner G."/>
            <person name="John U."/>
            <person name="Richards T."/>
            <person name="Worden A.Z."/>
            <person name="Zhang X."/>
            <person name="Grigoriev I.V."/>
            <person name="Allen A.E."/>
            <person name="Bidle K."/>
            <person name="Borodovsky M."/>
            <person name="Bowler C."/>
            <person name="Brownlee C."/>
            <person name="Cock J.M."/>
            <person name="Elias M."/>
            <person name="Gladyshev V.N."/>
            <person name="Groth M."/>
            <person name="Guda C."/>
            <person name="Hadaegh A."/>
            <person name="Iglesias-Rodriguez M.D."/>
            <person name="Jenkins J."/>
            <person name="Jones B.M."/>
            <person name="Lawson T."/>
            <person name="Leese F."/>
            <person name="Lindquist E."/>
            <person name="Lobanov A."/>
            <person name="Lomsadze A."/>
            <person name="Malik S.B."/>
            <person name="Marsh M.E."/>
            <person name="Mackinder L."/>
            <person name="Mock T."/>
            <person name="Mueller-Roeber B."/>
            <person name="Pagarete A."/>
            <person name="Parker M."/>
            <person name="Probert I."/>
            <person name="Quesneville H."/>
            <person name="Raines C."/>
            <person name="Rensing S.A."/>
            <person name="Riano-Pachon D.M."/>
            <person name="Richier S."/>
            <person name="Rokitta S."/>
            <person name="Shiraiwa Y."/>
            <person name="Soanes D.M."/>
            <person name="van der Giezen M."/>
            <person name="Wahlund T.M."/>
            <person name="Williams B."/>
            <person name="Wilson W."/>
            <person name="Wolfe G."/>
            <person name="Wurch L.L."/>
        </authorList>
    </citation>
    <scope>NUCLEOTIDE SEQUENCE</scope>
</reference>
<organism evidence="3 4">
    <name type="scientific">Emiliania huxleyi (strain CCMP1516)</name>
    <dbReference type="NCBI Taxonomy" id="280463"/>
    <lineage>
        <taxon>Eukaryota</taxon>
        <taxon>Haptista</taxon>
        <taxon>Haptophyta</taxon>
        <taxon>Prymnesiophyceae</taxon>
        <taxon>Isochrysidales</taxon>
        <taxon>Noelaerhabdaceae</taxon>
        <taxon>Emiliania</taxon>
    </lineage>
</organism>
<dbReference type="EnsemblProtists" id="EOD07642">
    <property type="protein sequence ID" value="EOD07642"/>
    <property type="gene ID" value="EMIHUDRAFT_422544"/>
</dbReference>
<evidence type="ECO:0000313" key="3">
    <source>
        <dbReference type="EnsemblProtists" id="EOD10513"/>
    </source>
</evidence>
<dbReference type="RefSeq" id="XP_005760071.1">
    <property type="nucleotide sequence ID" value="XM_005760014.1"/>
</dbReference>
<keyword evidence="1" id="KW-0732">Signal</keyword>
<dbReference type="OMA" id="THECYAS"/>
<dbReference type="GO" id="GO:0016422">
    <property type="term" value="F:mRNA (2'-O-methyladenosine-N6-)-methyltransferase activity"/>
    <property type="evidence" value="ECO:0007669"/>
    <property type="project" value="InterPro"/>
</dbReference>
<sequence>MRLLHCRLFALVSRYSALAADKSAFQAALPRPMMRLLKERWGVTHECYASPLNRCLATFGSVFDDTDKWFGSSGSFYAFRPVSGCYEANPPFDTSSVQACFRHVGALLGASDEPLCFVVVVPEMDMSSSLARAFACAKPFLRHHEVAKVSEHAYLMGLQHQRTGHGERYWRPVKNSMLYFFQNRLGAESYPVTADFVAELIQAFKAVD</sequence>
<dbReference type="PaxDb" id="2903-EOD07642"/>
<feature type="chain" id="PRO_5044053489" description="PCIF1 WW domain-containing protein" evidence="1">
    <location>
        <begin position="20"/>
        <end position="208"/>
    </location>
</feature>
<evidence type="ECO:0000256" key="1">
    <source>
        <dbReference type="SAM" id="SignalP"/>
    </source>
</evidence>
<dbReference type="PANTHER" id="PTHR21727:SF0">
    <property type="entry name" value="MRNA (2'-O-METHYLADENOSINE-N(6)-)-METHYLTRANSFERASE"/>
    <property type="match status" value="1"/>
</dbReference>
<dbReference type="eggNOG" id="ENOG502QVT7">
    <property type="taxonomic scope" value="Eukaryota"/>
</dbReference>
<name>A0A0D3IGX8_EMIH1</name>
<dbReference type="InterPro" id="IPR039881">
    <property type="entry name" value="PCIF1-like"/>
</dbReference>
<dbReference type="KEGG" id="ehx:EMIHUDRAFT_422544"/>
<dbReference type="GeneID" id="17253913"/>
<evidence type="ECO:0000259" key="2">
    <source>
        <dbReference type="Pfam" id="PF12237"/>
    </source>
</evidence>
<dbReference type="InterPro" id="IPR022035">
    <property type="entry name" value="PCIF1_WW"/>
</dbReference>
<reference evidence="3" key="2">
    <citation type="submission" date="2024-10" db="UniProtKB">
        <authorList>
            <consortium name="EnsemblProtists"/>
        </authorList>
    </citation>
    <scope>IDENTIFICATION</scope>
</reference>
<dbReference type="Pfam" id="PF12237">
    <property type="entry name" value="PCIF1_WW"/>
    <property type="match status" value="1"/>
</dbReference>
<dbReference type="HOGENOM" id="CLU_1323045_0_0_1"/>
<dbReference type="Proteomes" id="UP000013827">
    <property type="component" value="Unassembled WGS sequence"/>
</dbReference>
<dbReference type="AlphaFoldDB" id="A0A0D3IGX8"/>